<dbReference type="InterPro" id="IPR001818">
    <property type="entry name" value="Pept_M10_metallopeptidase"/>
</dbReference>
<gene>
    <name evidence="7" type="ORF">BPA01_21990</name>
</gene>
<comment type="caution">
    <text evidence="7">The sequence shown here is derived from an EMBL/GenBank/DDBJ whole genome shotgun (WGS) entry which is preliminary data.</text>
</comment>
<dbReference type="InterPro" id="IPR024079">
    <property type="entry name" value="MetalloPept_cat_dom_sf"/>
</dbReference>
<feature type="domain" description="Peptidase metallopeptidase" evidence="6">
    <location>
        <begin position="33"/>
        <end position="194"/>
    </location>
</feature>
<dbReference type="GO" id="GO:0006508">
    <property type="term" value="P:proteolysis"/>
    <property type="evidence" value="ECO:0007669"/>
    <property type="project" value="UniProtKB-KW"/>
</dbReference>
<name>A0A4Y3PND2_BREPA</name>
<dbReference type="EMBL" id="BJMH01000008">
    <property type="protein sequence ID" value="GEB32619.1"/>
    <property type="molecule type" value="Genomic_DNA"/>
</dbReference>
<dbReference type="AlphaFoldDB" id="A0A4Y3PND2"/>
<feature type="chain" id="PRO_5038488421" description="Peptidase metallopeptidase domain-containing protein" evidence="5">
    <location>
        <begin position="22"/>
        <end position="198"/>
    </location>
</feature>
<evidence type="ECO:0000256" key="2">
    <source>
        <dbReference type="ARBA" id="ARBA00022723"/>
    </source>
</evidence>
<organism evidence="7 8">
    <name type="scientific">Brevibacillus parabrevis</name>
    <dbReference type="NCBI Taxonomy" id="54914"/>
    <lineage>
        <taxon>Bacteria</taxon>
        <taxon>Bacillati</taxon>
        <taxon>Bacillota</taxon>
        <taxon>Bacilli</taxon>
        <taxon>Bacillales</taxon>
        <taxon>Paenibacillaceae</taxon>
        <taxon>Brevibacillus</taxon>
    </lineage>
</organism>
<proteinExistence type="predicted"/>
<dbReference type="Pfam" id="PF00413">
    <property type="entry name" value="Peptidase_M10"/>
    <property type="match status" value="1"/>
</dbReference>
<dbReference type="Proteomes" id="UP000316882">
    <property type="component" value="Unassembled WGS sequence"/>
</dbReference>
<feature type="signal peptide" evidence="5">
    <location>
        <begin position="1"/>
        <end position="21"/>
    </location>
</feature>
<accession>A0A4Y3PND2</accession>
<evidence type="ECO:0000259" key="6">
    <source>
        <dbReference type="SMART" id="SM00235"/>
    </source>
</evidence>
<dbReference type="SUPFAM" id="SSF55486">
    <property type="entry name" value="Metalloproteases ('zincins'), catalytic domain"/>
    <property type="match status" value="1"/>
</dbReference>
<dbReference type="Gene3D" id="3.40.390.10">
    <property type="entry name" value="Collagenase (Catalytic Domain)"/>
    <property type="match status" value="1"/>
</dbReference>
<keyword evidence="2" id="KW-0479">Metal-binding</keyword>
<keyword evidence="5" id="KW-0732">Signal</keyword>
<keyword evidence="1" id="KW-0645">Protease</keyword>
<protein>
    <recommendedName>
        <fullName evidence="6">Peptidase metallopeptidase domain-containing protein</fullName>
    </recommendedName>
</protein>
<dbReference type="InterPro" id="IPR006026">
    <property type="entry name" value="Peptidase_Metallo"/>
</dbReference>
<evidence type="ECO:0000313" key="8">
    <source>
        <dbReference type="Proteomes" id="UP000316882"/>
    </source>
</evidence>
<evidence type="ECO:0000256" key="5">
    <source>
        <dbReference type="SAM" id="SignalP"/>
    </source>
</evidence>
<reference evidence="7 8" key="1">
    <citation type="submission" date="2019-06" db="EMBL/GenBank/DDBJ databases">
        <title>Whole genome shotgun sequence of Brevibacillus parabrevis NBRC 12334.</title>
        <authorList>
            <person name="Hosoyama A."/>
            <person name="Uohara A."/>
            <person name="Ohji S."/>
            <person name="Ichikawa N."/>
        </authorList>
    </citation>
    <scope>NUCLEOTIDE SEQUENCE [LARGE SCALE GENOMIC DNA]</scope>
    <source>
        <strain evidence="7 8">NBRC 12334</strain>
    </source>
</reference>
<evidence type="ECO:0000256" key="3">
    <source>
        <dbReference type="ARBA" id="ARBA00022801"/>
    </source>
</evidence>
<sequence length="198" mass="22028">MNLFKKSILLASCLGAFFALGYGFAEASNADVAFAKWDPNKDYEYTLDKSITKSERTAIITADNQWNNVDDPVYYLKESPVKTDIASSKKDAINIIYTASLGTTGGKLAETRAYINRYDYVIEADIVVNESFAYSTGSKPDSNTFHLRTIMTHEMGHVLGIGHLADKPAVMYATLDKDQVKIPLSKYDKDAYVINHSK</sequence>
<dbReference type="SMART" id="SM00235">
    <property type="entry name" value="ZnMc"/>
    <property type="match status" value="1"/>
</dbReference>
<dbReference type="RefSeq" id="WP_122964454.1">
    <property type="nucleotide sequence ID" value="NZ_BJMH01000008.1"/>
</dbReference>
<dbReference type="GO" id="GO:0031012">
    <property type="term" value="C:extracellular matrix"/>
    <property type="evidence" value="ECO:0007669"/>
    <property type="project" value="InterPro"/>
</dbReference>
<dbReference type="GO" id="GO:0008270">
    <property type="term" value="F:zinc ion binding"/>
    <property type="evidence" value="ECO:0007669"/>
    <property type="project" value="InterPro"/>
</dbReference>
<dbReference type="GO" id="GO:0004222">
    <property type="term" value="F:metalloendopeptidase activity"/>
    <property type="evidence" value="ECO:0007669"/>
    <property type="project" value="InterPro"/>
</dbReference>
<evidence type="ECO:0000256" key="4">
    <source>
        <dbReference type="ARBA" id="ARBA00022833"/>
    </source>
</evidence>
<evidence type="ECO:0000256" key="1">
    <source>
        <dbReference type="ARBA" id="ARBA00022670"/>
    </source>
</evidence>
<keyword evidence="8" id="KW-1185">Reference proteome</keyword>
<keyword evidence="4" id="KW-0862">Zinc</keyword>
<evidence type="ECO:0000313" key="7">
    <source>
        <dbReference type="EMBL" id="GEB32619.1"/>
    </source>
</evidence>
<keyword evidence="3" id="KW-0378">Hydrolase</keyword>